<dbReference type="PANTHER" id="PTHR31476">
    <property type="entry name" value="PROTEIN WHAT'S THIS FACTOR 1 HOMOLOG, CHLOROPLASTIC"/>
    <property type="match status" value="1"/>
</dbReference>
<dbReference type="Proteomes" id="UP001370490">
    <property type="component" value="Unassembled WGS sequence"/>
</dbReference>
<evidence type="ECO:0000313" key="3">
    <source>
        <dbReference type="Proteomes" id="UP001370490"/>
    </source>
</evidence>
<organism evidence="2 3">
    <name type="scientific">Dillenia turbinata</name>
    <dbReference type="NCBI Taxonomy" id="194707"/>
    <lineage>
        <taxon>Eukaryota</taxon>
        <taxon>Viridiplantae</taxon>
        <taxon>Streptophyta</taxon>
        <taxon>Embryophyta</taxon>
        <taxon>Tracheophyta</taxon>
        <taxon>Spermatophyta</taxon>
        <taxon>Magnoliopsida</taxon>
        <taxon>eudicotyledons</taxon>
        <taxon>Gunneridae</taxon>
        <taxon>Pentapetalae</taxon>
        <taxon>Dilleniales</taxon>
        <taxon>Dilleniaceae</taxon>
        <taxon>Dillenia</taxon>
    </lineage>
</organism>
<feature type="domain" description="PORR" evidence="1">
    <location>
        <begin position="27"/>
        <end position="90"/>
    </location>
</feature>
<dbReference type="InterPro" id="IPR045040">
    <property type="entry name" value="PORR_fam"/>
</dbReference>
<gene>
    <name evidence="2" type="ORF">RJ641_031791</name>
</gene>
<protein>
    <submittedName>
        <fullName evidence="2">Plant organelle RNA recognition domain</fullName>
    </submittedName>
</protein>
<keyword evidence="3" id="KW-1185">Reference proteome</keyword>
<comment type="caution">
    <text evidence="2">The sequence shown here is derived from an EMBL/GenBank/DDBJ whole genome shotgun (WGS) entry which is preliminary data.</text>
</comment>
<dbReference type="Pfam" id="PF11955">
    <property type="entry name" value="PORR"/>
    <property type="match status" value="1"/>
</dbReference>
<dbReference type="EMBL" id="JBAMMX010000006">
    <property type="protein sequence ID" value="KAK6938283.1"/>
    <property type="molecule type" value="Genomic_DNA"/>
</dbReference>
<accession>A0AAN8ZL69</accession>
<reference evidence="2 3" key="1">
    <citation type="submission" date="2023-12" db="EMBL/GenBank/DDBJ databases">
        <title>A high-quality genome assembly for Dillenia turbinata (Dilleniales).</title>
        <authorList>
            <person name="Chanderbali A."/>
        </authorList>
    </citation>
    <scope>NUCLEOTIDE SEQUENCE [LARGE SCALE GENOMIC DNA]</scope>
    <source>
        <strain evidence="2">LSX21</strain>
        <tissue evidence="2">Leaf</tissue>
    </source>
</reference>
<evidence type="ECO:0000259" key="1">
    <source>
        <dbReference type="Pfam" id="PF11955"/>
    </source>
</evidence>
<dbReference type="PANTHER" id="PTHR31476:SF5">
    <property type="entry name" value="UBIQUITIN CARBOXYL-TERMINAL HYDROLASE FAMILY PROTEIN"/>
    <property type="match status" value="1"/>
</dbReference>
<name>A0AAN8ZL69_9MAGN</name>
<dbReference type="GO" id="GO:0003723">
    <property type="term" value="F:RNA binding"/>
    <property type="evidence" value="ECO:0007669"/>
    <property type="project" value="InterPro"/>
</dbReference>
<evidence type="ECO:0000313" key="2">
    <source>
        <dbReference type="EMBL" id="KAK6938283.1"/>
    </source>
</evidence>
<sequence>MALISWKSEWAVPAIEEQGRERGCEPRREFGLPEILNVLLLKYFGIFYVSNKYQIYTVLLREGYNGLELVNKDPFVAVKEKFGELMREGLHEEEEEEERVALVRSWEGKDDGNETLEQVKDHGKDFPYRKLKRQTIEKKGNNCRSKRGDLEAAADAMARPQMQTLGAAEDATGILVANTKLADIFIHYGGIWKHEANTSFKLENKAVGYPLKL</sequence>
<dbReference type="AlphaFoldDB" id="A0AAN8ZL69"/>
<dbReference type="InterPro" id="IPR021099">
    <property type="entry name" value="PORR_domain"/>
</dbReference>
<proteinExistence type="predicted"/>